<evidence type="ECO:0000256" key="6">
    <source>
        <dbReference type="ARBA" id="ARBA00033271"/>
    </source>
</evidence>
<dbReference type="Proteomes" id="UP000599523">
    <property type="component" value="Unassembled WGS sequence"/>
</dbReference>
<keyword evidence="5 8" id="KW-0456">Lyase</keyword>
<dbReference type="InterPro" id="IPR014710">
    <property type="entry name" value="RmlC-like_jellyroll"/>
</dbReference>
<accession>A0A972F7A0</accession>
<gene>
    <name evidence="8" type="primary">ectC</name>
    <name evidence="9" type="ORF">GPA21_05940</name>
</gene>
<reference evidence="9" key="1">
    <citation type="submission" date="2019-12" db="EMBL/GenBank/DDBJ databases">
        <title>Comparative genomics gives insights into the taxonomy of the Azoarcus-Aromatoleum group and reveals separate origins of nif in the plant-associated Azoarcus and non-plant-associated Aromatoleum sub-groups.</title>
        <authorList>
            <person name="Lafos M."/>
            <person name="Maluk M."/>
            <person name="Batista M."/>
            <person name="Junghare M."/>
            <person name="Carmona M."/>
            <person name="Faoro H."/>
            <person name="Cruz L.M."/>
            <person name="Battistoni F."/>
            <person name="De Souza E."/>
            <person name="Pedrosa F."/>
            <person name="Chen W.-M."/>
            <person name="Poole P.S."/>
            <person name="Dixon R.A."/>
            <person name="James E.K."/>
        </authorList>
    </citation>
    <scope>NUCLEOTIDE SEQUENCE</scope>
    <source>
        <strain evidence="9">NSC3</strain>
    </source>
</reference>
<dbReference type="PANTHER" id="PTHR39289:SF1">
    <property type="entry name" value="L-ECTOINE SYNTHASE"/>
    <property type="match status" value="1"/>
</dbReference>
<name>A0A972F7A0_9RHOO</name>
<dbReference type="AlphaFoldDB" id="A0A972F7A0"/>
<evidence type="ECO:0000256" key="7">
    <source>
        <dbReference type="ARBA" id="ARBA00048714"/>
    </source>
</evidence>
<comment type="similarity">
    <text evidence="2 8">Belongs to the ectoine synthase family.</text>
</comment>
<proteinExistence type="inferred from homology"/>
<dbReference type="EMBL" id="WTVM01000025">
    <property type="protein sequence ID" value="NMG02510.1"/>
    <property type="molecule type" value="Genomic_DNA"/>
</dbReference>
<evidence type="ECO:0000256" key="4">
    <source>
        <dbReference type="ARBA" id="ARBA00019707"/>
    </source>
</evidence>
<dbReference type="PANTHER" id="PTHR39289">
    <property type="match status" value="1"/>
</dbReference>
<comment type="function">
    <text evidence="8">Catalyzes the circularization of gamma-N-acetyl-alpha,gamma-diaminobutyric acid (ADABA) to ectoine (1,4,5,6-tetrahydro-2-methyl-4-pyrimidine carboxylic acid), which is an excellent osmoprotectant.</text>
</comment>
<evidence type="ECO:0000256" key="1">
    <source>
        <dbReference type="ARBA" id="ARBA00005181"/>
    </source>
</evidence>
<comment type="pathway">
    <text evidence="1 8">Amine and polyamine biosynthesis; ectoine biosynthesis; L-ectoine from L-aspartate 4-semialdehyde: step 3/3.</text>
</comment>
<dbReference type="GO" id="GO:0019491">
    <property type="term" value="P:ectoine biosynthetic process"/>
    <property type="evidence" value="ECO:0007669"/>
    <property type="project" value="UniProtKB-UniRule"/>
</dbReference>
<dbReference type="SUPFAM" id="SSF51182">
    <property type="entry name" value="RmlC-like cupins"/>
    <property type="match status" value="1"/>
</dbReference>
<dbReference type="InterPro" id="IPR010462">
    <property type="entry name" value="Ectoine_synth"/>
</dbReference>
<dbReference type="NCBIfam" id="NF009806">
    <property type="entry name" value="PRK13290.1"/>
    <property type="match status" value="1"/>
</dbReference>
<evidence type="ECO:0000256" key="3">
    <source>
        <dbReference type="ARBA" id="ARBA00013192"/>
    </source>
</evidence>
<evidence type="ECO:0000256" key="2">
    <source>
        <dbReference type="ARBA" id="ARBA00009637"/>
    </source>
</evidence>
<keyword evidence="10" id="KW-1185">Reference proteome</keyword>
<evidence type="ECO:0000256" key="8">
    <source>
        <dbReference type="HAMAP-Rule" id="MF_01255"/>
    </source>
</evidence>
<dbReference type="HAMAP" id="MF_01255">
    <property type="entry name" value="Ectoine_synth"/>
    <property type="match status" value="1"/>
</dbReference>
<comment type="caution">
    <text evidence="9">The sequence shown here is derived from an EMBL/GenBank/DDBJ whole genome shotgun (WGS) entry which is preliminary data.</text>
</comment>
<dbReference type="EC" id="4.2.1.108" evidence="3 8"/>
<sequence length="135" mass="15020">MIVRNLEQLIGTPAEVDTEGWTSRRFILDKDGMGYSVHDTLIKAGAVLEMEYRNHLETVYCIEGEGEITDLATGQTHPIRPGTLYALNANDRHILRANRGTHMRMVCVFNPPLTGLEVHDETGAYPLNQPTTASV</sequence>
<dbReference type="GO" id="GO:0033990">
    <property type="term" value="F:ectoine synthase activity"/>
    <property type="evidence" value="ECO:0007669"/>
    <property type="project" value="UniProtKB-EC"/>
</dbReference>
<dbReference type="InterPro" id="IPR011051">
    <property type="entry name" value="RmlC_Cupin_sf"/>
</dbReference>
<comment type="catalytic activity">
    <reaction evidence="7 8">
        <text>(2S)-4-acetamido-2-aminobutanoate = L-ectoine + H2O</text>
        <dbReference type="Rhea" id="RHEA:17281"/>
        <dbReference type="ChEBI" id="CHEBI:15377"/>
        <dbReference type="ChEBI" id="CHEBI:58515"/>
        <dbReference type="ChEBI" id="CHEBI:58929"/>
        <dbReference type="EC" id="4.2.1.108"/>
    </reaction>
</comment>
<dbReference type="CDD" id="cd06978">
    <property type="entry name" value="cupin_EctC"/>
    <property type="match status" value="1"/>
</dbReference>
<dbReference type="Pfam" id="PF06339">
    <property type="entry name" value="Ectoine_synth"/>
    <property type="match status" value="1"/>
</dbReference>
<dbReference type="RefSeq" id="WP_168987296.1">
    <property type="nucleotide sequence ID" value="NZ_CAWPHM010000177.1"/>
</dbReference>
<organism evidence="9 10">
    <name type="scientific">Azoarcus taiwanensis</name>
    <dbReference type="NCBI Taxonomy" id="666964"/>
    <lineage>
        <taxon>Bacteria</taxon>
        <taxon>Pseudomonadati</taxon>
        <taxon>Pseudomonadota</taxon>
        <taxon>Betaproteobacteria</taxon>
        <taxon>Rhodocyclales</taxon>
        <taxon>Zoogloeaceae</taxon>
        <taxon>Azoarcus</taxon>
    </lineage>
</organism>
<protein>
    <recommendedName>
        <fullName evidence="4 8">L-ectoine synthase</fullName>
        <ecNumber evidence="3 8">4.2.1.108</ecNumber>
    </recommendedName>
    <alternativeName>
        <fullName evidence="6 8">N-acetyldiaminobutyrate dehydratase</fullName>
    </alternativeName>
</protein>
<evidence type="ECO:0000313" key="9">
    <source>
        <dbReference type="EMBL" id="NMG02510.1"/>
    </source>
</evidence>
<evidence type="ECO:0000313" key="10">
    <source>
        <dbReference type="Proteomes" id="UP000599523"/>
    </source>
</evidence>
<evidence type="ECO:0000256" key="5">
    <source>
        <dbReference type="ARBA" id="ARBA00023239"/>
    </source>
</evidence>
<dbReference type="Gene3D" id="2.60.120.10">
    <property type="entry name" value="Jelly Rolls"/>
    <property type="match status" value="1"/>
</dbReference>